<evidence type="ECO:0000313" key="9">
    <source>
        <dbReference type="Proteomes" id="UP000316256"/>
    </source>
</evidence>
<organism evidence="8 9">
    <name type="scientific">Rhodococcus spelaei</name>
    <dbReference type="NCBI Taxonomy" id="2546320"/>
    <lineage>
        <taxon>Bacteria</taxon>
        <taxon>Bacillati</taxon>
        <taxon>Actinomycetota</taxon>
        <taxon>Actinomycetes</taxon>
        <taxon>Mycobacteriales</taxon>
        <taxon>Nocardiaceae</taxon>
        <taxon>Rhodococcus</taxon>
    </lineage>
</organism>
<feature type="compositionally biased region" description="Basic and acidic residues" evidence="7">
    <location>
        <begin position="280"/>
        <end position="293"/>
    </location>
</feature>
<feature type="region of interest" description="Disordered" evidence="7">
    <location>
        <begin position="254"/>
        <end position="293"/>
    </location>
</feature>
<dbReference type="EC" id="2.1.1.-" evidence="6"/>
<evidence type="ECO:0000256" key="2">
    <source>
        <dbReference type="ARBA" id="ARBA00008138"/>
    </source>
</evidence>
<dbReference type="Proteomes" id="UP000316256">
    <property type="component" value="Unassembled WGS sequence"/>
</dbReference>
<evidence type="ECO:0000256" key="6">
    <source>
        <dbReference type="RuleBase" id="RU362030"/>
    </source>
</evidence>
<name>A0A541B7T6_9NOCA</name>
<dbReference type="GO" id="GO:0032259">
    <property type="term" value="P:methylation"/>
    <property type="evidence" value="ECO:0007669"/>
    <property type="project" value="UniProtKB-KW"/>
</dbReference>
<dbReference type="Gene3D" id="3.40.50.150">
    <property type="entry name" value="Vaccinia Virus protein VP39"/>
    <property type="match status" value="1"/>
</dbReference>
<dbReference type="RefSeq" id="WP_142100623.1">
    <property type="nucleotide sequence ID" value="NZ_VIGH01000006.1"/>
</dbReference>
<dbReference type="NCBIfam" id="TIGR00027">
    <property type="entry name" value="mthyl_TIGR00027"/>
    <property type="match status" value="1"/>
</dbReference>
<dbReference type="EMBL" id="VIGH01000006">
    <property type="protein sequence ID" value="TQF68379.1"/>
    <property type="molecule type" value="Genomic_DNA"/>
</dbReference>
<sequence>MTDEPLVTNVSDTARWVAVHRAVESARPDALFHDSLAGLLAGTRGREIAEAARREIADDWFLVARTKQIDDRVADAVRAGCDLVVNLGAGLDTRPYRMDLPTELEWIEVDLPGLIEEKNSLLADQVPRCQLTRVAVDVTDHVALTAFLDATLEGVHQALILSEGLVMYLDDDSVAALASALRRPQVAGWCLDFSAAGVAQLMVDRNEGLLQRAPWTFLPADGVAFFEALGWRVEYLESIFAAAGRLDRLSSDALEGLAGPQPDPRAPGQSPYSGVVELTPETRWRPQGKHAEQ</sequence>
<dbReference type="InterPro" id="IPR007213">
    <property type="entry name" value="Ppm1/Ppm2/Tcmp"/>
</dbReference>
<evidence type="ECO:0000256" key="3">
    <source>
        <dbReference type="ARBA" id="ARBA00022603"/>
    </source>
</evidence>
<evidence type="ECO:0000313" key="8">
    <source>
        <dbReference type="EMBL" id="TQF68379.1"/>
    </source>
</evidence>
<gene>
    <name evidence="8" type="ORF">FK531_14950</name>
</gene>
<dbReference type="OrthoDB" id="9806164at2"/>
<dbReference type="SUPFAM" id="SSF53335">
    <property type="entry name" value="S-adenosyl-L-methionine-dependent methyltransferases"/>
    <property type="match status" value="1"/>
</dbReference>
<protein>
    <recommendedName>
        <fullName evidence="6">S-adenosyl-L-methionine-dependent methyltransferase</fullName>
        <ecNumber evidence="6">2.1.1.-</ecNumber>
    </recommendedName>
</protein>
<keyword evidence="4 8" id="KW-0808">Transferase</keyword>
<comment type="function">
    <text evidence="1 6">Exhibits S-adenosyl-L-methionine-dependent methyltransferase activity.</text>
</comment>
<dbReference type="InterPro" id="IPR029063">
    <property type="entry name" value="SAM-dependent_MTases_sf"/>
</dbReference>
<evidence type="ECO:0000256" key="5">
    <source>
        <dbReference type="ARBA" id="ARBA00022691"/>
    </source>
</evidence>
<dbReference type="PANTHER" id="PTHR43619:SF2">
    <property type="entry name" value="S-ADENOSYL-L-METHIONINE-DEPENDENT METHYLTRANSFERASES SUPERFAMILY PROTEIN"/>
    <property type="match status" value="1"/>
</dbReference>
<proteinExistence type="inferred from homology"/>
<comment type="similarity">
    <text evidence="2 6">Belongs to the UPF0677 family.</text>
</comment>
<keyword evidence="9" id="KW-1185">Reference proteome</keyword>
<accession>A0A541B7T6</accession>
<dbReference type="AlphaFoldDB" id="A0A541B7T6"/>
<comment type="caution">
    <text evidence="8">The sequence shown here is derived from an EMBL/GenBank/DDBJ whole genome shotgun (WGS) entry which is preliminary data.</text>
</comment>
<keyword evidence="3 6" id="KW-0489">Methyltransferase</keyword>
<keyword evidence="5 6" id="KW-0949">S-adenosyl-L-methionine</keyword>
<dbReference type="InterPro" id="IPR011610">
    <property type="entry name" value="SAM_mthyl_Trfase_ML2640-like"/>
</dbReference>
<evidence type="ECO:0000256" key="1">
    <source>
        <dbReference type="ARBA" id="ARBA00003907"/>
    </source>
</evidence>
<evidence type="ECO:0000256" key="4">
    <source>
        <dbReference type="ARBA" id="ARBA00022679"/>
    </source>
</evidence>
<dbReference type="PANTHER" id="PTHR43619">
    <property type="entry name" value="S-ADENOSYL-L-METHIONINE-DEPENDENT METHYLTRANSFERASE YKTD-RELATED"/>
    <property type="match status" value="1"/>
</dbReference>
<evidence type="ECO:0000256" key="7">
    <source>
        <dbReference type="SAM" id="MobiDB-lite"/>
    </source>
</evidence>
<dbReference type="GO" id="GO:0008168">
    <property type="term" value="F:methyltransferase activity"/>
    <property type="evidence" value="ECO:0007669"/>
    <property type="project" value="UniProtKB-UniRule"/>
</dbReference>
<dbReference type="Pfam" id="PF04072">
    <property type="entry name" value="LCM"/>
    <property type="match status" value="1"/>
</dbReference>
<reference evidence="8 9" key="1">
    <citation type="submission" date="2019-06" db="EMBL/GenBank/DDBJ databases">
        <title>Rhodococcus spaelei sp. nov., isolated from a cave.</title>
        <authorList>
            <person name="Lee S.D."/>
        </authorList>
    </citation>
    <scope>NUCLEOTIDE SEQUENCE [LARGE SCALE GENOMIC DNA]</scope>
    <source>
        <strain evidence="8 9">C9-5</strain>
    </source>
</reference>